<evidence type="ECO:0000256" key="5">
    <source>
        <dbReference type="SAM" id="Phobius"/>
    </source>
</evidence>
<keyword evidence="7" id="KW-1185">Reference proteome</keyword>
<proteinExistence type="predicted"/>
<feature type="transmembrane region" description="Helical" evidence="5">
    <location>
        <begin position="109"/>
        <end position="129"/>
    </location>
</feature>
<protein>
    <submittedName>
        <fullName evidence="6">Hemolysin III family protein</fullName>
    </submittedName>
</protein>
<gene>
    <name evidence="6" type="ORF">GQE99_08980</name>
</gene>
<dbReference type="PANTHER" id="PTHR20855:SF3">
    <property type="entry name" value="LD03007P"/>
    <property type="match status" value="1"/>
</dbReference>
<dbReference type="RefSeq" id="WP_161351255.1">
    <property type="nucleotide sequence ID" value="NZ_WTUX01000011.1"/>
</dbReference>
<feature type="transmembrane region" description="Helical" evidence="5">
    <location>
        <begin position="85"/>
        <end position="103"/>
    </location>
</feature>
<keyword evidence="3 5" id="KW-1133">Transmembrane helix</keyword>
<reference evidence="6 7" key="1">
    <citation type="submission" date="2019-12" db="EMBL/GenBank/DDBJ databases">
        <title>Maritimibacter sp. nov. sp. isolated from sea sand.</title>
        <authorList>
            <person name="Kim J."/>
            <person name="Jeong S.E."/>
            <person name="Jung H.S."/>
            <person name="Jeon C.O."/>
        </authorList>
    </citation>
    <scope>NUCLEOTIDE SEQUENCE [LARGE SCALE GENOMIC DNA]</scope>
    <source>
        <strain evidence="6 7">DP07</strain>
    </source>
</reference>
<dbReference type="AlphaFoldDB" id="A0A845M9I0"/>
<feature type="transmembrane region" description="Helical" evidence="5">
    <location>
        <begin position="21"/>
        <end position="40"/>
    </location>
</feature>
<keyword evidence="2 5" id="KW-0812">Transmembrane</keyword>
<dbReference type="Proteomes" id="UP000467322">
    <property type="component" value="Unassembled WGS sequence"/>
</dbReference>
<feature type="transmembrane region" description="Helical" evidence="5">
    <location>
        <begin position="46"/>
        <end position="65"/>
    </location>
</feature>
<evidence type="ECO:0000256" key="2">
    <source>
        <dbReference type="ARBA" id="ARBA00022692"/>
    </source>
</evidence>
<dbReference type="EMBL" id="WTUX01000011">
    <property type="protein sequence ID" value="MZR13151.1"/>
    <property type="molecule type" value="Genomic_DNA"/>
</dbReference>
<dbReference type="Pfam" id="PF03006">
    <property type="entry name" value="HlyIII"/>
    <property type="match status" value="1"/>
</dbReference>
<name>A0A845M9I0_9RHOB</name>
<dbReference type="InterPro" id="IPR004254">
    <property type="entry name" value="AdipoR/HlyIII-related"/>
</dbReference>
<feature type="transmembrane region" description="Helical" evidence="5">
    <location>
        <begin position="136"/>
        <end position="155"/>
    </location>
</feature>
<feature type="transmembrane region" description="Helical" evidence="5">
    <location>
        <begin position="161"/>
        <end position="181"/>
    </location>
</feature>
<feature type="transmembrane region" description="Helical" evidence="5">
    <location>
        <begin position="190"/>
        <end position="211"/>
    </location>
</feature>
<keyword evidence="4 5" id="KW-0472">Membrane</keyword>
<evidence type="ECO:0000313" key="6">
    <source>
        <dbReference type="EMBL" id="MZR13151.1"/>
    </source>
</evidence>
<evidence type="ECO:0000256" key="1">
    <source>
        <dbReference type="ARBA" id="ARBA00004141"/>
    </source>
</evidence>
<evidence type="ECO:0000256" key="3">
    <source>
        <dbReference type="ARBA" id="ARBA00022989"/>
    </source>
</evidence>
<organism evidence="6 7">
    <name type="scientific">Maritimibacter harenae</name>
    <dbReference type="NCBI Taxonomy" id="2606218"/>
    <lineage>
        <taxon>Bacteria</taxon>
        <taxon>Pseudomonadati</taxon>
        <taxon>Pseudomonadota</taxon>
        <taxon>Alphaproteobacteria</taxon>
        <taxon>Rhodobacterales</taxon>
        <taxon>Roseobacteraceae</taxon>
        <taxon>Maritimibacter</taxon>
    </lineage>
</organism>
<evidence type="ECO:0000313" key="7">
    <source>
        <dbReference type="Proteomes" id="UP000467322"/>
    </source>
</evidence>
<sequence length="214" mass="22419">MSRFELTETLAEHIADGVLHVIGVVAAVTGASVLLTWAALSIDGVHVAALVPYAVGLIATFAFSAAYNMTLHAPIRAVLRRFDHAAIYLMIAGTYTPVALIGVGGGYGIALAVASWSIALVGVLLKVVWFDRIEKLGFWLYIAQGWLCLAAAGPLVAALPLAALILLVIGGVVYTVGTIFFHKALPFARAIWHGHVLAAAATHYAAVLVVARLG</sequence>
<dbReference type="GO" id="GO:0016020">
    <property type="term" value="C:membrane"/>
    <property type="evidence" value="ECO:0007669"/>
    <property type="project" value="UniProtKB-SubCell"/>
</dbReference>
<dbReference type="PANTHER" id="PTHR20855">
    <property type="entry name" value="ADIPOR/PROGESTIN RECEPTOR-RELATED"/>
    <property type="match status" value="1"/>
</dbReference>
<comment type="caution">
    <text evidence="6">The sequence shown here is derived from an EMBL/GenBank/DDBJ whole genome shotgun (WGS) entry which is preliminary data.</text>
</comment>
<accession>A0A845M9I0</accession>
<evidence type="ECO:0000256" key="4">
    <source>
        <dbReference type="ARBA" id="ARBA00023136"/>
    </source>
</evidence>
<comment type="subcellular location">
    <subcellularLocation>
        <location evidence="1">Membrane</location>
        <topology evidence="1">Multi-pass membrane protein</topology>
    </subcellularLocation>
</comment>